<evidence type="ECO:0000313" key="1">
    <source>
        <dbReference type="EMBL" id="GME91422.1"/>
    </source>
</evidence>
<dbReference type="EMBL" id="BSXS01008093">
    <property type="protein sequence ID" value="GME91422.1"/>
    <property type="molecule type" value="Genomic_DNA"/>
</dbReference>
<comment type="caution">
    <text evidence="1">The sequence shown here is derived from an EMBL/GenBank/DDBJ whole genome shotgun (WGS) entry which is preliminary data.</text>
</comment>
<reference evidence="1" key="1">
    <citation type="submission" date="2023-04" db="EMBL/GenBank/DDBJ databases">
        <title>Ambrosiozyma monospora NBRC 10751.</title>
        <authorList>
            <person name="Ichikawa N."/>
            <person name="Sato H."/>
            <person name="Tonouchi N."/>
        </authorList>
    </citation>
    <scope>NUCLEOTIDE SEQUENCE</scope>
    <source>
        <strain evidence="1">NBRC 10751</strain>
    </source>
</reference>
<protein>
    <submittedName>
        <fullName evidence="1">Unnamed protein product</fullName>
    </submittedName>
</protein>
<dbReference type="Proteomes" id="UP001165064">
    <property type="component" value="Unassembled WGS sequence"/>
</dbReference>
<keyword evidence="2" id="KW-1185">Reference proteome</keyword>
<accession>A0ACB5TM96</accession>
<organism evidence="1 2">
    <name type="scientific">Ambrosiozyma monospora</name>
    <name type="common">Yeast</name>
    <name type="synonym">Endomycopsis monosporus</name>
    <dbReference type="NCBI Taxonomy" id="43982"/>
    <lineage>
        <taxon>Eukaryota</taxon>
        <taxon>Fungi</taxon>
        <taxon>Dikarya</taxon>
        <taxon>Ascomycota</taxon>
        <taxon>Saccharomycotina</taxon>
        <taxon>Pichiomycetes</taxon>
        <taxon>Pichiales</taxon>
        <taxon>Pichiaceae</taxon>
        <taxon>Ambrosiozyma</taxon>
    </lineage>
</organism>
<evidence type="ECO:0000313" key="2">
    <source>
        <dbReference type="Proteomes" id="UP001165064"/>
    </source>
</evidence>
<gene>
    <name evidence="1" type="ORF">Amon02_000890100</name>
</gene>
<proteinExistence type="predicted"/>
<sequence>MELSSAESTEYLIKTMSVPTALILAVAIVNLAINKFSLNFEKYLETSKKTKYKPYIRAIYNWNLQLNAILLTTYHKFINPRPDGLLGEYGGEVGHMIVYPIKSATTGFKVTQWEMTQYGLKYDRIYMFAVYSDKTERYEVFNLSKATKLITLKIKSFNGTHFEFDC</sequence>
<name>A0ACB5TM96_AMBMO</name>